<dbReference type="FunFam" id="3.30.499.10:FF:000009">
    <property type="entry name" value="Aconitate hydratase"/>
    <property type="match status" value="1"/>
</dbReference>
<evidence type="ECO:0000256" key="1">
    <source>
        <dbReference type="ARBA" id="ARBA00001966"/>
    </source>
</evidence>
<dbReference type="CDD" id="cd01580">
    <property type="entry name" value="AcnA_IRP_Swivel"/>
    <property type="match status" value="1"/>
</dbReference>
<dbReference type="UniPathway" id="UPA00223">
    <property type="reaction ID" value="UER00718"/>
</dbReference>
<dbReference type="Pfam" id="PF00694">
    <property type="entry name" value="Aconitase_C"/>
    <property type="match status" value="1"/>
</dbReference>
<dbReference type="EC" id="4.2.1.3" evidence="11"/>
<evidence type="ECO:0000313" key="14">
    <source>
        <dbReference type="EMBL" id="TQF05378.1"/>
    </source>
</evidence>
<dbReference type="Gene3D" id="3.30.499.10">
    <property type="entry name" value="Aconitase, domain 3"/>
    <property type="match status" value="2"/>
</dbReference>
<dbReference type="CDD" id="cd01586">
    <property type="entry name" value="AcnA_IRP"/>
    <property type="match status" value="1"/>
</dbReference>
<dbReference type="RefSeq" id="WP_141635859.1">
    <property type="nucleotide sequence ID" value="NZ_VIGB01000003.1"/>
</dbReference>
<dbReference type="FunFam" id="3.20.19.10:FF:000001">
    <property type="entry name" value="Aconitate hydratase"/>
    <property type="match status" value="1"/>
</dbReference>
<evidence type="ECO:0000256" key="3">
    <source>
        <dbReference type="ARBA" id="ARBA00007185"/>
    </source>
</evidence>
<dbReference type="GO" id="GO:0003994">
    <property type="term" value="F:aconitate hydratase activity"/>
    <property type="evidence" value="ECO:0007669"/>
    <property type="project" value="UniProtKB-EC"/>
</dbReference>
<dbReference type="EMBL" id="VIGB01000003">
    <property type="protein sequence ID" value="TQF05378.1"/>
    <property type="molecule type" value="Genomic_DNA"/>
</dbReference>
<dbReference type="PANTHER" id="PTHR11670">
    <property type="entry name" value="ACONITASE/IRON-RESPONSIVE ELEMENT FAMILY MEMBER"/>
    <property type="match status" value="1"/>
</dbReference>
<dbReference type="InterPro" id="IPR015928">
    <property type="entry name" value="Aconitase/3IPM_dehydase_swvl"/>
</dbReference>
<dbReference type="Gene3D" id="3.20.19.10">
    <property type="entry name" value="Aconitase, domain 4"/>
    <property type="match status" value="1"/>
</dbReference>
<dbReference type="GO" id="GO:0006099">
    <property type="term" value="P:tricarboxylic acid cycle"/>
    <property type="evidence" value="ECO:0007669"/>
    <property type="project" value="UniProtKB-UniPathway"/>
</dbReference>
<evidence type="ECO:0000313" key="15">
    <source>
        <dbReference type="Proteomes" id="UP000319103"/>
    </source>
</evidence>
<organism evidence="14 15">
    <name type="scientific">Kitasatospora acidiphila</name>
    <dbReference type="NCBI Taxonomy" id="2567942"/>
    <lineage>
        <taxon>Bacteria</taxon>
        <taxon>Bacillati</taxon>
        <taxon>Actinomycetota</taxon>
        <taxon>Actinomycetes</taxon>
        <taxon>Kitasatosporales</taxon>
        <taxon>Streptomycetaceae</taxon>
        <taxon>Kitasatospora</taxon>
    </lineage>
</organism>
<dbReference type="InterPro" id="IPR015931">
    <property type="entry name" value="Acnase/IPM_dHydase_lsu_aba_1/3"/>
</dbReference>
<evidence type="ECO:0000256" key="4">
    <source>
        <dbReference type="ARBA" id="ARBA00022532"/>
    </source>
</evidence>
<evidence type="ECO:0000256" key="11">
    <source>
        <dbReference type="RuleBase" id="RU361275"/>
    </source>
</evidence>
<dbReference type="NCBIfam" id="NF006757">
    <property type="entry name" value="PRK09277.1"/>
    <property type="match status" value="1"/>
</dbReference>
<proteinExistence type="inferred from homology"/>
<keyword evidence="15" id="KW-1185">Reference proteome</keyword>
<comment type="cofactor">
    <cofactor evidence="1">
        <name>[4Fe-4S] cluster</name>
        <dbReference type="ChEBI" id="CHEBI:49883"/>
    </cofactor>
</comment>
<dbReference type="GO" id="GO:0051539">
    <property type="term" value="F:4 iron, 4 sulfur cluster binding"/>
    <property type="evidence" value="ECO:0007669"/>
    <property type="project" value="UniProtKB-KW"/>
</dbReference>
<evidence type="ECO:0000256" key="9">
    <source>
        <dbReference type="ARBA" id="ARBA00023239"/>
    </source>
</evidence>
<keyword evidence="11" id="KW-0004">4Fe-4S</keyword>
<keyword evidence="8 11" id="KW-0411">Iron-sulfur</keyword>
<dbReference type="FunFam" id="3.30.499.10:FF:000002">
    <property type="entry name" value="Aconitate hydratase"/>
    <property type="match status" value="1"/>
</dbReference>
<dbReference type="Pfam" id="PF00330">
    <property type="entry name" value="Aconitase"/>
    <property type="match status" value="1"/>
</dbReference>
<dbReference type="GO" id="GO:0003723">
    <property type="term" value="F:RNA binding"/>
    <property type="evidence" value="ECO:0007669"/>
    <property type="project" value="UniProtKB-KW"/>
</dbReference>
<protein>
    <recommendedName>
        <fullName evidence="11">Aconitate hydratase</fullName>
        <shortName evidence="11">Aconitase</shortName>
        <ecNumber evidence="11">4.2.1.3</ecNumber>
    </recommendedName>
</protein>
<dbReference type="InterPro" id="IPR036008">
    <property type="entry name" value="Aconitase_4Fe-4S_dom"/>
</dbReference>
<evidence type="ECO:0000256" key="6">
    <source>
        <dbReference type="ARBA" id="ARBA00022884"/>
    </source>
</evidence>
<dbReference type="PROSITE" id="PS00450">
    <property type="entry name" value="ACONITASE_1"/>
    <property type="match status" value="1"/>
</dbReference>
<comment type="similarity">
    <text evidence="3 11">Belongs to the aconitase/IPM isomerase family.</text>
</comment>
<dbReference type="InterPro" id="IPR044137">
    <property type="entry name" value="AcnA_IRP_Swivel"/>
</dbReference>
<feature type="domain" description="Aconitase/3-isopropylmalate dehydratase large subunit alpha/beta/alpha" evidence="12">
    <location>
        <begin position="65"/>
        <end position="551"/>
    </location>
</feature>
<comment type="pathway">
    <text evidence="2">Carbohydrate metabolism; tricarboxylic acid cycle; isocitrate from oxaloacetate: step 2/2.</text>
</comment>
<evidence type="ECO:0000256" key="5">
    <source>
        <dbReference type="ARBA" id="ARBA00022723"/>
    </source>
</evidence>
<dbReference type="InterPro" id="IPR001030">
    <property type="entry name" value="Acoase/IPM_deHydtase_lsu_aba"/>
</dbReference>
<dbReference type="SUPFAM" id="SSF53732">
    <property type="entry name" value="Aconitase iron-sulfur domain"/>
    <property type="match status" value="1"/>
</dbReference>
<comment type="caution">
    <text evidence="14">The sequence shown here is derived from an EMBL/GenBank/DDBJ whole genome shotgun (WGS) entry which is preliminary data.</text>
</comment>
<dbReference type="NCBIfam" id="NF009520">
    <property type="entry name" value="PRK12881.1"/>
    <property type="match status" value="1"/>
</dbReference>
<dbReference type="SUPFAM" id="SSF52016">
    <property type="entry name" value="LeuD/IlvD-like"/>
    <property type="match status" value="1"/>
</dbReference>
<evidence type="ECO:0000256" key="10">
    <source>
        <dbReference type="ARBA" id="ARBA00023501"/>
    </source>
</evidence>
<evidence type="ECO:0000259" key="12">
    <source>
        <dbReference type="Pfam" id="PF00330"/>
    </source>
</evidence>
<dbReference type="InterPro" id="IPR000573">
    <property type="entry name" value="AconitaseA/IPMdHydase_ssu_swvl"/>
</dbReference>
<evidence type="ECO:0000256" key="2">
    <source>
        <dbReference type="ARBA" id="ARBA00004717"/>
    </source>
</evidence>
<dbReference type="UniPathway" id="UPA00946"/>
<name>A0A540W8Q4_9ACTN</name>
<comment type="catalytic activity">
    <reaction evidence="10 11">
        <text>citrate = D-threo-isocitrate</text>
        <dbReference type="Rhea" id="RHEA:10336"/>
        <dbReference type="ChEBI" id="CHEBI:15562"/>
        <dbReference type="ChEBI" id="CHEBI:16947"/>
        <dbReference type="EC" id="4.2.1.3"/>
    </reaction>
</comment>
<dbReference type="Gene3D" id="6.10.190.10">
    <property type="match status" value="1"/>
</dbReference>
<evidence type="ECO:0000256" key="7">
    <source>
        <dbReference type="ARBA" id="ARBA00023004"/>
    </source>
</evidence>
<dbReference type="AlphaFoldDB" id="A0A540W8Q4"/>
<keyword evidence="5" id="KW-0479">Metal-binding</keyword>
<dbReference type="NCBIfam" id="TIGR01341">
    <property type="entry name" value="aconitase_1"/>
    <property type="match status" value="1"/>
</dbReference>
<dbReference type="GO" id="GO:0019679">
    <property type="term" value="P:propionate metabolic process, methylcitrate cycle"/>
    <property type="evidence" value="ECO:0007669"/>
    <property type="project" value="UniProtKB-ARBA"/>
</dbReference>
<keyword evidence="7 11" id="KW-0408">Iron</keyword>
<dbReference type="PRINTS" id="PR00415">
    <property type="entry name" value="ACONITASE"/>
</dbReference>
<accession>A0A540W8Q4</accession>
<dbReference type="InterPro" id="IPR006249">
    <property type="entry name" value="Aconitase/IRP2"/>
</dbReference>
<dbReference type="Proteomes" id="UP000319103">
    <property type="component" value="Unassembled WGS sequence"/>
</dbReference>
<dbReference type="InterPro" id="IPR018136">
    <property type="entry name" value="Aconitase_4Fe-4S_BS"/>
</dbReference>
<comment type="function">
    <text evidence="11">Catalyzes the isomerization of citrate to isocitrate via cis-aconitate.</text>
</comment>
<keyword evidence="6" id="KW-0694">RNA-binding</keyword>
<evidence type="ECO:0000256" key="8">
    <source>
        <dbReference type="ARBA" id="ARBA00023014"/>
    </source>
</evidence>
<evidence type="ECO:0000259" key="13">
    <source>
        <dbReference type="Pfam" id="PF00694"/>
    </source>
</evidence>
<sequence>MSANSFDARSSLQVGDESYEIFKLSAVEGSERLPYSLKVLLENLLRTEDGANITADHIRALGGWDPNAAPSQEIQFTPARVIMQDFTGVPCVVDLATMREAVKELGGDPAKINPLAPAELVIDHSVIADKFGTKDAFTQNVEIEYGRNKERYQFLRWGQTAFDEFKVVPPGTGIVHQVNIEHLARTIMVRGGQAYPDTCVGTDSHTTMVNGLGVLGWGVGGIEAEAAMLGQPVSMLIPRVVGFKLNGQLPAGATATDLVLTITEMLRKHGVVGKFVEFYGAGVSAIPLANRATIGNMSPEFGSTCAIFPIDNETINYLKLTGRDEQQLALVEAYAKEQGLWHDAAKEPVYSEYLELDLATVVPSIAGPKRPQDRVVLAEAAAKFAEALPTYSAEASKPTTVTAPDGSSYQIDNGAVVIASITSCTNTSNPSVMLGAALLAKKAVEKGLQVKPWVKTTLAPGSKVVMGYYEKAGLLPYMEKLGFNLVGYGCVTCIGNSGPLPEEVSAAVNEADLAVVSVLSGNRNFEGRINPDVKMNYLASPPLVVAYALAGNMNVDITRDALGQDADGNDVFLADIWPTEQEVADVVAHSIDQDMFTRDYADVFAGDHRWQSLPVPTGNTFEWDAESTYVRKPPYFEGMAKTPSPVQDIAGARVLAKLGDSVTTDHISPAGNIKAGTPAAQYLTEHGVEKRDFNSYGSRRGNHEVMIRGTFANIRLRNQIAPGTEGGYTRDFTQAEGPVSFIYDASQNYQAAGIPLVVLAGKEYGSGSSRDWAAKGTALLGVKAVIAESYERIHRSNLIGMGVLPLQFPEGQSADSLGLTGEETFSITGVTELNEGRTPKTVKVKAGDVEFDAVVRIDTPGEADYYRNGGILQYVLRSLIG</sequence>
<feature type="domain" description="Aconitase A/isopropylmalate dehydratase small subunit swivel" evidence="13">
    <location>
        <begin position="680"/>
        <end position="810"/>
    </location>
</feature>
<keyword evidence="9 11" id="KW-0456">Lyase</keyword>
<reference evidence="14 15" key="1">
    <citation type="submission" date="2019-06" db="EMBL/GenBank/DDBJ databases">
        <title>Description of Kitasatospora acidophila sp. nov. isolated from pine grove soil, and reclassification of Streptomyces novaecaesareae to Kitasatospora novaeceasareae comb. nov.</title>
        <authorList>
            <person name="Kim M.J."/>
        </authorList>
    </citation>
    <scope>NUCLEOTIDE SEQUENCE [LARGE SCALE GENOMIC DNA]</scope>
    <source>
        <strain evidence="14 15">MMS16-CNU292</strain>
    </source>
</reference>
<gene>
    <name evidence="14" type="primary">acnA</name>
    <name evidence="14" type="ORF">E6W39_28030</name>
</gene>
<dbReference type="OrthoDB" id="9764318at2"/>
<keyword evidence="4" id="KW-0816">Tricarboxylic acid cycle</keyword>
<dbReference type="GO" id="GO:0046872">
    <property type="term" value="F:metal ion binding"/>
    <property type="evidence" value="ECO:0007669"/>
    <property type="project" value="UniProtKB-KW"/>
</dbReference>